<dbReference type="RefSeq" id="WP_149545171.1">
    <property type="nucleotide sequence ID" value="NZ_VTPS01000008.1"/>
</dbReference>
<comment type="similarity">
    <text evidence="1">Belongs to the NifU family.</text>
</comment>
<gene>
    <name evidence="3" type="ORF">FWJ32_06600</name>
</gene>
<proteinExistence type="inferred from homology"/>
<dbReference type="SUPFAM" id="SSF82649">
    <property type="entry name" value="SufE/NifU"/>
    <property type="match status" value="1"/>
</dbReference>
<dbReference type="InterPro" id="IPR002871">
    <property type="entry name" value="NIF_FeS_clus_asmbl_NifU_N"/>
</dbReference>
<evidence type="ECO:0000313" key="4">
    <source>
        <dbReference type="Proteomes" id="UP000322976"/>
    </source>
</evidence>
<dbReference type="AlphaFoldDB" id="A0A5D8QDC8"/>
<sequence>MELNQLYSEIILEHYQNSPNKKKMEDADIEEKGHNPLCGDVITIYLKMDGDVIKDASFTGQGCAISQASTSMLIDLIKGKKLEEAKKLIQEFTDMLYKKDVNLDDLGDAQALAGVADFPARVKCALLPWKTLEEVVEEKEEGK</sequence>
<dbReference type="GO" id="GO:0051536">
    <property type="term" value="F:iron-sulfur cluster binding"/>
    <property type="evidence" value="ECO:0007669"/>
    <property type="project" value="InterPro"/>
</dbReference>
<dbReference type="PANTHER" id="PTHR10093">
    <property type="entry name" value="IRON-SULFUR CLUSTER ASSEMBLY ENZYME NIFU HOMOLOG"/>
    <property type="match status" value="1"/>
</dbReference>
<accession>A0A5D8QDC8</accession>
<evidence type="ECO:0000256" key="1">
    <source>
        <dbReference type="ARBA" id="ARBA00006420"/>
    </source>
</evidence>
<dbReference type="Proteomes" id="UP000322976">
    <property type="component" value="Unassembled WGS sequence"/>
</dbReference>
<dbReference type="Gene3D" id="3.90.1010.10">
    <property type="match status" value="1"/>
</dbReference>
<dbReference type="FunFam" id="3.90.1010.10:FF:000002">
    <property type="entry name" value="Iron-sulfur cluster assembly scaffold protein NifU"/>
    <property type="match status" value="1"/>
</dbReference>
<keyword evidence="4" id="KW-1185">Reference proteome</keyword>
<reference evidence="3 4" key="1">
    <citation type="submission" date="2019-08" db="EMBL/GenBank/DDBJ databases">
        <title>Calorimonas adulescens gen. nov., sp. nov., an anaerobic thermophilic bacterium from Sakhalin hot spring.</title>
        <authorList>
            <person name="Khomyakova M.A."/>
            <person name="Merkel A.Y."/>
            <person name="Novikov A."/>
            <person name="Bonch-Osmolovskaya E.A."/>
            <person name="Slobodkin A.I."/>
        </authorList>
    </citation>
    <scope>NUCLEOTIDE SEQUENCE [LARGE SCALE GENOMIC DNA]</scope>
    <source>
        <strain evidence="3 4">A05MB</strain>
    </source>
</reference>
<dbReference type="GO" id="GO:0016226">
    <property type="term" value="P:iron-sulfur cluster assembly"/>
    <property type="evidence" value="ECO:0007669"/>
    <property type="project" value="InterPro"/>
</dbReference>
<feature type="domain" description="NIF system FeS cluster assembly NifU N-terminal" evidence="2">
    <location>
        <begin position="7"/>
        <end position="124"/>
    </location>
</feature>
<dbReference type="CDD" id="cd06664">
    <property type="entry name" value="IscU_like"/>
    <property type="match status" value="1"/>
</dbReference>
<organism evidence="3 4">
    <name type="scientific">Calorimonas adulescens</name>
    <dbReference type="NCBI Taxonomy" id="2606906"/>
    <lineage>
        <taxon>Bacteria</taxon>
        <taxon>Bacillati</taxon>
        <taxon>Bacillota</taxon>
        <taxon>Clostridia</taxon>
        <taxon>Thermoanaerobacterales</taxon>
        <taxon>Thermoanaerobacteraceae</taxon>
        <taxon>Calorimonas</taxon>
    </lineage>
</organism>
<protein>
    <submittedName>
        <fullName evidence="3">SUF system NifU family Fe-S cluster assembly protein</fullName>
    </submittedName>
</protein>
<dbReference type="Pfam" id="PF01592">
    <property type="entry name" value="NifU_N"/>
    <property type="match status" value="1"/>
</dbReference>
<dbReference type="GO" id="GO:0005506">
    <property type="term" value="F:iron ion binding"/>
    <property type="evidence" value="ECO:0007669"/>
    <property type="project" value="InterPro"/>
</dbReference>
<dbReference type="EMBL" id="VTPS01000008">
    <property type="protein sequence ID" value="TZE82154.1"/>
    <property type="molecule type" value="Genomic_DNA"/>
</dbReference>
<name>A0A5D8QDC8_9THEO</name>
<dbReference type="NCBIfam" id="TIGR01994">
    <property type="entry name" value="SUF_scaf_2"/>
    <property type="match status" value="1"/>
</dbReference>
<comment type="caution">
    <text evidence="3">The sequence shown here is derived from an EMBL/GenBank/DDBJ whole genome shotgun (WGS) entry which is preliminary data.</text>
</comment>
<evidence type="ECO:0000313" key="3">
    <source>
        <dbReference type="EMBL" id="TZE82154.1"/>
    </source>
</evidence>
<evidence type="ECO:0000259" key="2">
    <source>
        <dbReference type="Pfam" id="PF01592"/>
    </source>
</evidence>